<reference evidence="2 3" key="1">
    <citation type="submission" date="2019-03" db="EMBL/GenBank/DDBJ databases">
        <title>Genomic Encyclopedia of Type Strains, Phase IV (KMG-IV): sequencing the most valuable type-strain genomes for metagenomic binning, comparative biology and taxonomic classification.</title>
        <authorList>
            <person name="Goeker M."/>
        </authorList>
    </citation>
    <scope>NUCLEOTIDE SEQUENCE [LARGE SCALE GENOMIC DNA]</scope>
    <source>
        <strain evidence="2 3">DSM 24179</strain>
    </source>
</reference>
<dbReference type="SUPFAM" id="SSF56935">
    <property type="entry name" value="Porins"/>
    <property type="match status" value="1"/>
</dbReference>
<dbReference type="RefSeq" id="WP_132433659.1">
    <property type="nucleotide sequence ID" value="NZ_SLWK01000005.1"/>
</dbReference>
<feature type="chain" id="PRO_5020782625" description="OmpL-like beta-barrel porin-2" evidence="1">
    <location>
        <begin position="21"/>
        <end position="406"/>
    </location>
</feature>
<keyword evidence="3" id="KW-1185">Reference proteome</keyword>
<evidence type="ECO:0000313" key="2">
    <source>
        <dbReference type="EMBL" id="TCO08371.1"/>
    </source>
</evidence>
<proteinExistence type="predicted"/>
<feature type="signal peptide" evidence="1">
    <location>
        <begin position="1"/>
        <end position="20"/>
    </location>
</feature>
<evidence type="ECO:0000256" key="1">
    <source>
        <dbReference type="SAM" id="SignalP"/>
    </source>
</evidence>
<evidence type="ECO:0008006" key="4">
    <source>
        <dbReference type="Google" id="ProtNLM"/>
    </source>
</evidence>
<organism evidence="2 3">
    <name type="scientific">Natronoflexus pectinivorans</name>
    <dbReference type="NCBI Taxonomy" id="682526"/>
    <lineage>
        <taxon>Bacteria</taxon>
        <taxon>Pseudomonadati</taxon>
        <taxon>Bacteroidota</taxon>
        <taxon>Bacteroidia</taxon>
        <taxon>Marinilabiliales</taxon>
        <taxon>Marinilabiliaceae</taxon>
        <taxon>Natronoflexus</taxon>
    </lineage>
</organism>
<accession>A0A4R2GLK3</accession>
<dbReference type="EMBL" id="SLWK01000005">
    <property type="protein sequence ID" value="TCO08371.1"/>
    <property type="molecule type" value="Genomic_DNA"/>
</dbReference>
<protein>
    <recommendedName>
        <fullName evidence="4">OmpL-like beta-barrel porin-2</fullName>
    </recommendedName>
</protein>
<dbReference type="Gene3D" id="2.40.160.10">
    <property type="entry name" value="Porin"/>
    <property type="match status" value="1"/>
</dbReference>
<dbReference type="InterPro" id="IPR023614">
    <property type="entry name" value="Porin_dom_sf"/>
</dbReference>
<sequence length="406" mass="45072">MQKITFLLLALFCTSSFVMAQESEEKLFDISFHGFVAVDAAHNSRVGNTLRNKHIYLYPLPEVLDTETGIDLNGRGNTDIDAAHSRFGIHVKGPIVNGISVYGLIEADFLGDARAADSNFRLRHAFIRLGYGDFTLTAGQTWHPFFIPENFPNTAHTGVGVPMHPLSRNPQLRLTWHQKNFELSASFIEQNNFRTTGFGEGSEFGEMPEVTLQLKLWRGNAWGSVSAGYKRLAMPAIEETATIGTYVGSFHAQTTFRYRFPGVLVRAGALYGENTSELAMPGGVARTLASTPENPEFIPLAYGSLWTDMERHSATWSPGVFVGYTEALGASENVDGATAFGRDTRVANVFTISPRLRYHINTATWVALEYMYTEAGWGNSYDEKGVPSDVKTYANNRILLSMRYTF</sequence>
<gene>
    <name evidence="2" type="ORF">EV194_105175</name>
</gene>
<evidence type="ECO:0000313" key="3">
    <source>
        <dbReference type="Proteomes" id="UP000295221"/>
    </source>
</evidence>
<dbReference type="AlphaFoldDB" id="A0A4R2GLK3"/>
<comment type="caution">
    <text evidence="2">The sequence shown here is derived from an EMBL/GenBank/DDBJ whole genome shotgun (WGS) entry which is preliminary data.</text>
</comment>
<dbReference type="OrthoDB" id="9802177at2"/>
<dbReference type="Proteomes" id="UP000295221">
    <property type="component" value="Unassembled WGS sequence"/>
</dbReference>
<keyword evidence="1" id="KW-0732">Signal</keyword>
<name>A0A4R2GLK3_9BACT</name>